<reference evidence="2" key="1">
    <citation type="submission" date="2014-08" db="EMBL/GenBank/DDBJ databases">
        <authorList>
            <person name="Sharma Rahul"/>
            <person name="Thines Marco"/>
        </authorList>
    </citation>
    <scope>NUCLEOTIDE SEQUENCE</scope>
</reference>
<sequence length="799" mass="86268">MLPQNEPYQHPSLTSVARLQLASQSSKTLAIDHMLSLQLQARSAQLQTELGLSTLSSSLPVNPKRKQLLGTPEVLGYGVSGRKLSDSKKVHKAAFGSSLSGQGPILNEASLSQLHALKVKAEGIERLLSTMLAKYKSSRSYEDESEDESDWDEDSYSPPPQDVQPLPEAIRIRLSLSELLDVLSQNSNGPSEPLSSGKQSTHAVTPSQEYAIDLLYNISSPLLSSASSFCRTNSQKTGFRPDFSVTNPAYINPAAFVSAETASAIASSSSRTHVYPPGSIWDQVPRAAGPEGPWAFAGSQPSSSSSTSTSSAHAPDLPSTVGPKAKKAVGRSKALYQDGVSRDPSWGSIPSVRLSTLALESSFPTLVDRPVSSGLAPAERKWFQLEESTDLGRALASGKLLYLLKQFILVSAALSKSIGQTAVEQKVHLMRNRLARARTIQNDWLESDSEGSVVEEASSSYSSSCESDDERQGGRPTRRLSSLTAGSSSRSGTHRASLSSSTNPFHQTKAPSFRLPPSIPPSRQISRESSPVRASRAGAARPSRTWYALLASLLTQVCLEGFLHHGWLGGEGVDLVLGVGSGGVTGKGAGLAEAAWILFGGRNPGSGGKRREEFEREMDERRSEFLTIDNQTPSLLDHLHGLQARYPFDRFERAFLEFIEDASYHLGVPELANLRPIRPSAPPTPRSAANPGNIMSLASLLNPHPNHVPPRFPTYQAQPPTPPLHPSRAPPRTGVQKYFVPPRLKTDNLTSMVGTKRRDRSVPGTRSYRDEGAHKPNRGEDGEGNTVVIAEDYPDPYGV</sequence>
<name>A0A0F7SKQ9_PHARH</name>
<feature type="compositionally biased region" description="Acidic residues" evidence="1">
    <location>
        <begin position="143"/>
        <end position="155"/>
    </location>
</feature>
<organism evidence="2">
    <name type="scientific">Phaffia rhodozyma</name>
    <name type="common">Yeast</name>
    <name type="synonym">Xanthophyllomyces dendrorhous</name>
    <dbReference type="NCBI Taxonomy" id="264483"/>
    <lineage>
        <taxon>Eukaryota</taxon>
        <taxon>Fungi</taxon>
        <taxon>Dikarya</taxon>
        <taxon>Basidiomycota</taxon>
        <taxon>Agaricomycotina</taxon>
        <taxon>Tremellomycetes</taxon>
        <taxon>Cystofilobasidiales</taxon>
        <taxon>Mrakiaceae</taxon>
        <taxon>Phaffia</taxon>
    </lineage>
</organism>
<feature type="compositionally biased region" description="Low complexity" evidence="1">
    <location>
        <begin position="456"/>
        <end position="465"/>
    </location>
</feature>
<feature type="region of interest" description="Disordered" evidence="1">
    <location>
        <begin position="281"/>
        <end position="329"/>
    </location>
</feature>
<proteinExistence type="predicted"/>
<feature type="region of interest" description="Disordered" evidence="1">
    <location>
        <begin position="138"/>
        <end position="164"/>
    </location>
</feature>
<protein>
    <submittedName>
        <fullName evidence="2">Uncharacterized protein</fullName>
    </submittedName>
</protein>
<evidence type="ECO:0000313" key="2">
    <source>
        <dbReference type="EMBL" id="CDZ97537.1"/>
    </source>
</evidence>
<feature type="compositionally biased region" description="Low complexity" evidence="1">
    <location>
        <begin position="479"/>
        <end position="491"/>
    </location>
</feature>
<accession>A0A0F7SKQ9</accession>
<feature type="region of interest" description="Disordered" evidence="1">
    <location>
        <begin position="753"/>
        <end position="799"/>
    </location>
</feature>
<feature type="region of interest" description="Disordered" evidence="1">
    <location>
        <begin position="456"/>
        <end position="537"/>
    </location>
</feature>
<dbReference type="EMBL" id="LN483211">
    <property type="protein sequence ID" value="CDZ97537.1"/>
    <property type="molecule type" value="Genomic_DNA"/>
</dbReference>
<feature type="compositionally biased region" description="Low complexity" evidence="1">
    <location>
        <begin position="302"/>
        <end position="311"/>
    </location>
</feature>
<dbReference type="AlphaFoldDB" id="A0A0F7SKQ9"/>
<feature type="compositionally biased region" description="Low complexity" evidence="1">
    <location>
        <begin position="521"/>
        <end position="537"/>
    </location>
</feature>
<evidence type="ECO:0000256" key="1">
    <source>
        <dbReference type="SAM" id="MobiDB-lite"/>
    </source>
</evidence>
<feature type="compositionally biased region" description="Polar residues" evidence="1">
    <location>
        <begin position="494"/>
        <end position="510"/>
    </location>
</feature>
<feature type="compositionally biased region" description="Basic and acidic residues" evidence="1">
    <location>
        <begin position="767"/>
        <end position="781"/>
    </location>
</feature>